<dbReference type="AlphaFoldDB" id="A0A9J5XTE8"/>
<sequence>MAFRKSSDFSYKDSSDVISTDLSHFVPITRRKFKNSGLNGSEYFTSLEAMKNNNSHTMVVSATPRGNLASMFFEEFSQIGSNFGESEDSMDAPTSMNVNALIANSTDMDEKFAMMEQTIEALKKFVDDKNLHIAQLMNKLEAFTPGDCCTICPTVARHDNKHYQRSIWQNTTKFLDETAEANHASVTPNQKKCSRSTFLQFGSLTPIEVDFLRKTLEGSLEIDNHKENEIDGWTLVTHKKRRHQVVFRIRLPKTRAIMSDKVRRPITLDEFFPEKFFCGSQIGATHVISSTDETKGNKCERNLTITQEHQTYDKVSPCCATIAFTDDELLLGSKLHNRPLFVVESIREHHLNLILIDGGSAINIMPKVILKKHGISIDKLSKSNLTIQGFNQGGQRSIEKIRKHAEADSIDLEDSKVQWVAIKISNKRTEEVSINLSPSKGDMQANVDDEQPIFRYIPHLKEKMTVPVTQVPSFTLEPSKGNTQVGQIKGNFDQKVFTLFEKSGYNFSNPVNLGELMEEVTSEKIHGLTKSQTQLREKEYYVATPKFGLGFSLPEPLWISSKNRKEITSSHYTSIEKTKESKEGKTPQRASVFECIGRLTPRVSAFERFSCKDERGSSNQVDKYATTSKTSVFHRLGTKRNSLSERRLPEHENQDSCDIIDDKENHSFHKETNKEEYETVIVEIQMEDSNLTESSYHITMEEGSDIDDTDDDVQEAPPQLEDGIQSIVDDLKELNLGTLEESRPIFISALLTPEKERKYFKLLVLKAVKAAFKLTLE</sequence>
<dbReference type="Proteomes" id="UP000824120">
    <property type="component" value="Chromosome 8"/>
</dbReference>
<proteinExistence type="predicted"/>
<accession>A0A9J5XTE8</accession>
<reference evidence="1 2" key="1">
    <citation type="submission" date="2020-09" db="EMBL/GenBank/DDBJ databases">
        <title>De no assembly of potato wild relative species, Solanum commersonii.</title>
        <authorList>
            <person name="Cho K."/>
        </authorList>
    </citation>
    <scope>NUCLEOTIDE SEQUENCE [LARGE SCALE GENOMIC DNA]</scope>
    <source>
        <strain evidence="1">LZ3.2</strain>
        <tissue evidence="1">Leaf</tissue>
    </source>
</reference>
<protein>
    <submittedName>
        <fullName evidence="1">Uncharacterized protein</fullName>
    </submittedName>
</protein>
<dbReference type="OrthoDB" id="1729438at2759"/>
<evidence type="ECO:0000313" key="1">
    <source>
        <dbReference type="EMBL" id="KAG5591595.1"/>
    </source>
</evidence>
<gene>
    <name evidence="1" type="ORF">H5410_042109</name>
</gene>
<evidence type="ECO:0000313" key="2">
    <source>
        <dbReference type="Proteomes" id="UP000824120"/>
    </source>
</evidence>
<dbReference type="EMBL" id="JACXVP010000008">
    <property type="protein sequence ID" value="KAG5591595.1"/>
    <property type="molecule type" value="Genomic_DNA"/>
</dbReference>
<comment type="caution">
    <text evidence="1">The sequence shown here is derived from an EMBL/GenBank/DDBJ whole genome shotgun (WGS) entry which is preliminary data.</text>
</comment>
<organism evidence="1 2">
    <name type="scientific">Solanum commersonii</name>
    <name type="common">Commerson's wild potato</name>
    <name type="synonym">Commerson's nightshade</name>
    <dbReference type="NCBI Taxonomy" id="4109"/>
    <lineage>
        <taxon>Eukaryota</taxon>
        <taxon>Viridiplantae</taxon>
        <taxon>Streptophyta</taxon>
        <taxon>Embryophyta</taxon>
        <taxon>Tracheophyta</taxon>
        <taxon>Spermatophyta</taxon>
        <taxon>Magnoliopsida</taxon>
        <taxon>eudicotyledons</taxon>
        <taxon>Gunneridae</taxon>
        <taxon>Pentapetalae</taxon>
        <taxon>asterids</taxon>
        <taxon>lamiids</taxon>
        <taxon>Solanales</taxon>
        <taxon>Solanaceae</taxon>
        <taxon>Solanoideae</taxon>
        <taxon>Solaneae</taxon>
        <taxon>Solanum</taxon>
    </lineage>
</organism>
<name>A0A9J5XTE8_SOLCO</name>
<keyword evidence="2" id="KW-1185">Reference proteome</keyword>